<evidence type="ECO:0000256" key="1">
    <source>
        <dbReference type="ARBA" id="ARBA00008520"/>
    </source>
</evidence>
<evidence type="ECO:0000313" key="5">
    <source>
        <dbReference type="EMBL" id="POH73125.1"/>
    </source>
</evidence>
<gene>
    <name evidence="5" type="ORF">CVS27_11360</name>
</gene>
<comment type="caution">
    <text evidence="5">The sequence shown here is derived from an EMBL/GenBank/DDBJ whole genome shotgun (WGS) entry which is preliminary data.</text>
</comment>
<evidence type="ECO:0000313" key="6">
    <source>
        <dbReference type="Proteomes" id="UP000237061"/>
    </source>
</evidence>
<dbReference type="RefSeq" id="WP_103465870.1">
    <property type="nucleotide sequence ID" value="NZ_PPXC01000008.1"/>
</dbReference>
<proteinExistence type="inferred from homology"/>
<dbReference type="Proteomes" id="UP000237061">
    <property type="component" value="Unassembled WGS sequence"/>
</dbReference>
<dbReference type="AlphaFoldDB" id="A0A2S3ZV35"/>
<dbReference type="GO" id="GO:1901982">
    <property type="term" value="F:maltose binding"/>
    <property type="evidence" value="ECO:0007669"/>
    <property type="project" value="TreeGrafter"/>
</dbReference>
<dbReference type="GO" id="GO:0042956">
    <property type="term" value="P:maltodextrin transmembrane transport"/>
    <property type="evidence" value="ECO:0007669"/>
    <property type="project" value="TreeGrafter"/>
</dbReference>
<dbReference type="EMBL" id="PPXC01000008">
    <property type="protein sequence ID" value="POH73125.1"/>
    <property type="molecule type" value="Genomic_DNA"/>
</dbReference>
<accession>A0A2S3ZV35</accession>
<dbReference type="SUPFAM" id="SSF53850">
    <property type="entry name" value="Periplasmic binding protein-like II"/>
    <property type="match status" value="1"/>
</dbReference>
<name>A0A2S3ZV35_ARTGL</name>
<keyword evidence="6" id="KW-1185">Reference proteome</keyword>
<dbReference type="PANTHER" id="PTHR30061">
    <property type="entry name" value="MALTOSE-BINDING PERIPLASMIC PROTEIN"/>
    <property type="match status" value="1"/>
</dbReference>
<comment type="similarity">
    <text evidence="1">Belongs to the bacterial solute-binding protein 1 family.</text>
</comment>
<feature type="chain" id="PRO_5039098708" evidence="4">
    <location>
        <begin position="26"/>
        <end position="432"/>
    </location>
</feature>
<evidence type="ECO:0000256" key="3">
    <source>
        <dbReference type="ARBA" id="ARBA00022729"/>
    </source>
</evidence>
<sequence length="432" mass="46686">MMLNRYRRMAQAAALLSVFSLALTACGGGSQAGAAPSEAAPTTQALAADADQSANGNMVFCGGKDTGIQTNLVKNFNESQSAVKASYVELGPDTSATRTAAIQRLEGGNKDCDIYMTDVTWTAEWASQGWLYDQTGLVKNIGTEIMPSVLDTTVYDNKNWSTPFYTNAALVLYRKDRVQAPATWKELYKQAAKSEDNKLLIQLKPYEGLTVNFLELLYSAGGDAIDQDGKVVIDSPQTREVLQFMRDGLANGSIDRASLTYDETATRRAFESGVGGFQRNWPNSYASAQETNVGPETAVSPLPAFDDTNEPSGVLGGWNLAVPITAKNPGGAAAFIKYTVSRDQQKTMFLTNSQAPVIADIYSDPDVVKALPFSGELKQTLENAKPRPKSPAYAQISQAIYDNVYAVLSTSVSIDDAVKKMVSEMEKAQETF</sequence>
<organism evidence="5 6">
    <name type="scientific">Arthrobacter glacialis</name>
    <dbReference type="NCBI Taxonomy" id="1664"/>
    <lineage>
        <taxon>Bacteria</taxon>
        <taxon>Bacillati</taxon>
        <taxon>Actinomycetota</taxon>
        <taxon>Actinomycetes</taxon>
        <taxon>Micrococcales</taxon>
        <taxon>Micrococcaceae</taxon>
        <taxon>Arthrobacter</taxon>
    </lineage>
</organism>
<reference evidence="5 6" key="1">
    <citation type="submission" date="2018-01" db="EMBL/GenBank/DDBJ databases">
        <title>Arthrobacter sp. nov., from glaciers in China.</title>
        <authorList>
            <person name="Liu Q."/>
            <person name="Xin Y.-H."/>
        </authorList>
    </citation>
    <scope>NUCLEOTIDE SEQUENCE [LARGE SCALE GENOMIC DNA]</scope>
    <source>
        <strain evidence="5 6">HLT2-12-2</strain>
    </source>
</reference>
<dbReference type="GO" id="GO:0055052">
    <property type="term" value="C:ATP-binding cassette (ABC) transporter complex, substrate-binding subunit-containing"/>
    <property type="evidence" value="ECO:0007669"/>
    <property type="project" value="TreeGrafter"/>
</dbReference>
<dbReference type="GO" id="GO:0015768">
    <property type="term" value="P:maltose transport"/>
    <property type="evidence" value="ECO:0007669"/>
    <property type="project" value="TreeGrafter"/>
</dbReference>
<evidence type="ECO:0000256" key="2">
    <source>
        <dbReference type="ARBA" id="ARBA00022448"/>
    </source>
</evidence>
<feature type="signal peptide" evidence="4">
    <location>
        <begin position="1"/>
        <end position="25"/>
    </location>
</feature>
<dbReference type="CDD" id="cd14750">
    <property type="entry name" value="PBP2_TMBP"/>
    <property type="match status" value="1"/>
</dbReference>
<keyword evidence="3 4" id="KW-0732">Signal</keyword>
<dbReference type="PROSITE" id="PS51257">
    <property type="entry name" value="PROKAR_LIPOPROTEIN"/>
    <property type="match status" value="1"/>
</dbReference>
<dbReference type="InterPro" id="IPR006059">
    <property type="entry name" value="SBP"/>
</dbReference>
<dbReference type="PANTHER" id="PTHR30061:SF50">
    <property type="entry name" value="MALTOSE_MALTODEXTRIN-BINDING PERIPLASMIC PROTEIN"/>
    <property type="match status" value="1"/>
</dbReference>
<dbReference type="Pfam" id="PF01547">
    <property type="entry name" value="SBP_bac_1"/>
    <property type="match status" value="1"/>
</dbReference>
<dbReference type="Gene3D" id="3.40.190.10">
    <property type="entry name" value="Periplasmic binding protein-like II"/>
    <property type="match status" value="2"/>
</dbReference>
<protein>
    <submittedName>
        <fullName evidence="5">ABC transporter substrate-binding protein</fullName>
    </submittedName>
</protein>
<keyword evidence="2" id="KW-0813">Transport</keyword>
<evidence type="ECO:0000256" key="4">
    <source>
        <dbReference type="SAM" id="SignalP"/>
    </source>
</evidence>